<evidence type="ECO:0000313" key="1">
    <source>
        <dbReference type="EMBL" id="GGC97696.1"/>
    </source>
</evidence>
<evidence type="ECO:0000313" key="2">
    <source>
        <dbReference type="Proteomes" id="UP000642571"/>
    </source>
</evidence>
<dbReference type="InterPro" id="IPR027417">
    <property type="entry name" value="P-loop_NTPase"/>
</dbReference>
<accession>A0ABQ1PI23</accession>
<sequence>MKLVHQFIQGKQKSLVFQGAPGTGKSHLFRCAAREMKQQTIEYEENGKKWTVPITVLLLKIPELMKTIQRTFGSGRKDGLTEAKILDAITKVDVLILDEIGGERSKSDPNGFESWSGDIHYQILDHRQGGRKLYNLNYDSKSVKSKYGEVQGKRILSRMMFEAKHHHVVGPDHRIIGLK</sequence>
<name>A0ABQ1PI23_9BACI</name>
<comment type="caution">
    <text evidence="1">The sequence shown here is derived from an EMBL/GenBank/DDBJ whole genome shotgun (WGS) entry which is preliminary data.</text>
</comment>
<proteinExistence type="predicted"/>
<evidence type="ECO:0008006" key="3">
    <source>
        <dbReference type="Google" id="ProtNLM"/>
    </source>
</evidence>
<keyword evidence="2" id="KW-1185">Reference proteome</keyword>
<dbReference type="Gene3D" id="3.40.50.300">
    <property type="entry name" value="P-loop containing nucleotide triphosphate hydrolases"/>
    <property type="match status" value="1"/>
</dbReference>
<protein>
    <recommendedName>
        <fullName evidence="3">AAA+ ATPase domain-containing protein</fullName>
    </recommendedName>
</protein>
<dbReference type="EMBL" id="BMIN01000001">
    <property type="protein sequence ID" value="GGC97696.1"/>
    <property type="molecule type" value="Genomic_DNA"/>
</dbReference>
<gene>
    <name evidence="1" type="ORF">GCM10011389_01040</name>
</gene>
<dbReference type="Proteomes" id="UP000642571">
    <property type="component" value="Unassembled WGS sequence"/>
</dbReference>
<organism evidence="1 2">
    <name type="scientific">Pontibacillus salipaludis</name>
    <dbReference type="NCBI Taxonomy" id="1697394"/>
    <lineage>
        <taxon>Bacteria</taxon>
        <taxon>Bacillati</taxon>
        <taxon>Bacillota</taxon>
        <taxon>Bacilli</taxon>
        <taxon>Bacillales</taxon>
        <taxon>Bacillaceae</taxon>
        <taxon>Pontibacillus</taxon>
    </lineage>
</organism>
<dbReference type="SUPFAM" id="SSF52540">
    <property type="entry name" value="P-loop containing nucleoside triphosphate hydrolases"/>
    <property type="match status" value="1"/>
</dbReference>
<reference evidence="2" key="1">
    <citation type="journal article" date="2019" name="Int. J. Syst. Evol. Microbiol.">
        <title>The Global Catalogue of Microorganisms (GCM) 10K type strain sequencing project: providing services to taxonomists for standard genome sequencing and annotation.</title>
        <authorList>
            <consortium name="The Broad Institute Genomics Platform"/>
            <consortium name="The Broad Institute Genome Sequencing Center for Infectious Disease"/>
            <person name="Wu L."/>
            <person name="Ma J."/>
        </authorList>
    </citation>
    <scope>NUCLEOTIDE SEQUENCE [LARGE SCALE GENOMIC DNA]</scope>
    <source>
        <strain evidence="2">CGMCC 1.15353</strain>
    </source>
</reference>
<dbReference type="RefSeq" id="WP_188649896.1">
    <property type="nucleotide sequence ID" value="NZ_BMIN01000001.1"/>
</dbReference>